<dbReference type="PROSITE" id="PS51186">
    <property type="entry name" value="GNAT"/>
    <property type="match status" value="1"/>
</dbReference>
<gene>
    <name evidence="3" type="ORF">RD2015_111</name>
</gene>
<dbReference type="STRING" id="76731.RD2015_111"/>
<accession>A0A0U3C6P4</accession>
<sequence>MSRLPAPPEALRDIAWRAEEAGLHAAASPRETRVDGWLIRLSPGKARRSRCVNALGSTGELRLDELLVRCRRSFEQAGLPVLFRMTPFSQPEALDDWLDARGWKAFDPTDVKVLPSLDAVALPAAPSDGLGGSVDAAPQLRALSPEDYAVLVGAQRGSSPEEIRGHAERLKTAPVRHQAFCLHRADGEALAYGQIAIDGTLVGLFDIVTVDKHRGQGHGHRLCAELLIEARRQGATEAYLQVAVDNTPAQALYAGLGFLPAYRYHYRSDDPSTWPEGL</sequence>
<protein>
    <submittedName>
        <fullName evidence="3">Putative N-acetyltransferase</fullName>
    </submittedName>
</protein>
<proteinExistence type="predicted"/>
<name>A0A0U3C6P4_9BURK</name>
<reference evidence="3 4" key="1">
    <citation type="submission" date="2015-12" db="EMBL/GenBank/DDBJ databases">
        <title>Complete genome of Roseateles depolymerans KCTC 42856.</title>
        <authorList>
            <person name="Kim K.M."/>
        </authorList>
    </citation>
    <scope>NUCLEOTIDE SEQUENCE [LARGE SCALE GENOMIC DNA]</scope>
    <source>
        <strain evidence="3 4">KCTC 42856</strain>
    </source>
</reference>
<dbReference type="InterPro" id="IPR016181">
    <property type="entry name" value="Acyl_CoA_acyltransferase"/>
</dbReference>
<dbReference type="SUPFAM" id="SSF55729">
    <property type="entry name" value="Acyl-CoA N-acyltransferases (Nat)"/>
    <property type="match status" value="1"/>
</dbReference>
<evidence type="ECO:0000313" key="4">
    <source>
        <dbReference type="Proteomes" id="UP000060699"/>
    </source>
</evidence>
<keyword evidence="4" id="KW-1185">Reference proteome</keyword>
<evidence type="ECO:0000256" key="1">
    <source>
        <dbReference type="ARBA" id="ARBA00022679"/>
    </source>
</evidence>
<dbReference type="Gene3D" id="3.40.630.30">
    <property type="match status" value="1"/>
</dbReference>
<organism evidence="3 4">
    <name type="scientific">Roseateles depolymerans</name>
    <dbReference type="NCBI Taxonomy" id="76731"/>
    <lineage>
        <taxon>Bacteria</taxon>
        <taxon>Pseudomonadati</taxon>
        <taxon>Pseudomonadota</taxon>
        <taxon>Betaproteobacteria</taxon>
        <taxon>Burkholderiales</taxon>
        <taxon>Sphaerotilaceae</taxon>
        <taxon>Roseateles</taxon>
    </lineage>
</organism>
<dbReference type="Pfam" id="PF00583">
    <property type="entry name" value="Acetyltransf_1"/>
    <property type="match status" value="1"/>
</dbReference>
<dbReference type="PANTHER" id="PTHR43877">
    <property type="entry name" value="AMINOALKYLPHOSPHONATE N-ACETYLTRANSFERASE-RELATED-RELATED"/>
    <property type="match status" value="1"/>
</dbReference>
<dbReference type="GO" id="GO:0016747">
    <property type="term" value="F:acyltransferase activity, transferring groups other than amino-acyl groups"/>
    <property type="evidence" value="ECO:0007669"/>
    <property type="project" value="InterPro"/>
</dbReference>
<dbReference type="Proteomes" id="UP000060699">
    <property type="component" value="Chromosome"/>
</dbReference>
<dbReference type="PANTHER" id="PTHR43877:SF2">
    <property type="entry name" value="AMINOALKYLPHOSPHONATE N-ACETYLTRANSFERASE-RELATED"/>
    <property type="match status" value="1"/>
</dbReference>
<dbReference type="InterPro" id="IPR000182">
    <property type="entry name" value="GNAT_dom"/>
</dbReference>
<dbReference type="KEGG" id="rdp:RD2015_111"/>
<keyword evidence="2" id="KW-0012">Acyltransferase</keyword>
<evidence type="ECO:0000256" key="2">
    <source>
        <dbReference type="ARBA" id="ARBA00023315"/>
    </source>
</evidence>
<dbReference type="EMBL" id="CP013729">
    <property type="protein sequence ID" value="ALV04616.1"/>
    <property type="molecule type" value="Genomic_DNA"/>
</dbReference>
<dbReference type="AlphaFoldDB" id="A0A0U3C6P4"/>
<dbReference type="OrthoDB" id="9805924at2"/>
<dbReference type="InterPro" id="IPR050832">
    <property type="entry name" value="Bact_Acetyltransf"/>
</dbReference>
<dbReference type="CDD" id="cd04301">
    <property type="entry name" value="NAT_SF"/>
    <property type="match status" value="1"/>
</dbReference>
<dbReference type="RefSeq" id="WP_058933224.1">
    <property type="nucleotide sequence ID" value="NZ_CP013729.1"/>
</dbReference>
<evidence type="ECO:0000313" key="3">
    <source>
        <dbReference type="EMBL" id="ALV04616.1"/>
    </source>
</evidence>
<keyword evidence="1 3" id="KW-0808">Transferase</keyword>